<evidence type="ECO:0000256" key="3">
    <source>
        <dbReference type="ARBA" id="ARBA00022729"/>
    </source>
</evidence>
<dbReference type="PIRSF" id="PIRSF018455">
    <property type="entry name" value="MepA"/>
    <property type="match status" value="1"/>
</dbReference>
<evidence type="ECO:0000256" key="9">
    <source>
        <dbReference type="SAM" id="SignalP"/>
    </source>
</evidence>
<evidence type="ECO:0000256" key="6">
    <source>
        <dbReference type="ARBA" id="ARBA00022833"/>
    </source>
</evidence>
<accession>A0A1U9JV24</accession>
<dbReference type="Gene3D" id="3.30.1380.10">
    <property type="match status" value="1"/>
</dbReference>
<keyword evidence="4" id="KW-0574">Periplasm</keyword>
<dbReference type="GO" id="GO:0030288">
    <property type="term" value="C:outer membrane-bounded periplasmic space"/>
    <property type="evidence" value="ECO:0007669"/>
    <property type="project" value="InterPro"/>
</dbReference>
<protein>
    <submittedName>
        <fullName evidence="10">Penicillin-insensitive murein endopeptidase</fullName>
    </submittedName>
</protein>
<sequence>MKTCTFLQPALIALSLASGLSLTGAQAVDKPAKQAFGAQKLPSDEAANIIGFYSKGCLAGAKALPFNGPRWQVMRTSRNRNWGHPQLIDFIEKLSAKAAKAGWPGLLVGDMSQPRGGPMLTGHASHQVGLDVDIWFSPMPEQILSYEQRENISAISMLKQDSLYIDPQKWSGSRTALLRLAAEDKRVERIFVHPGIKKQLCDTVQGERAWLGKVRPYWGHHYHFHVRLSCPKGTKTCRAQAPVPKGDGCDASLAWWLSPEPWTPKKGKTPAKKPRPLMVSDLPRACGAVLEASAIKTGGDR</sequence>
<dbReference type="STRING" id="1902579.BHV28_10310"/>
<dbReference type="SUPFAM" id="SSF55166">
    <property type="entry name" value="Hedgehog/DD-peptidase"/>
    <property type="match status" value="1"/>
</dbReference>
<name>A0A1U9JV24_9HYPH</name>
<evidence type="ECO:0000256" key="7">
    <source>
        <dbReference type="ARBA" id="ARBA00023049"/>
    </source>
</evidence>
<feature type="chain" id="PRO_5011984693" evidence="9">
    <location>
        <begin position="28"/>
        <end position="301"/>
    </location>
</feature>
<evidence type="ECO:0000256" key="5">
    <source>
        <dbReference type="ARBA" id="ARBA00022801"/>
    </source>
</evidence>
<keyword evidence="11" id="KW-1185">Reference proteome</keyword>
<feature type="signal peptide" evidence="9">
    <location>
        <begin position="1"/>
        <end position="27"/>
    </location>
</feature>
<dbReference type="NCBIfam" id="NF006947">
    <property type="entry name" value="PRK09429.1"/>
    <property type="match status" value="1"/>
</dbReference>
<reference evidence="10 11" key="1">
    <citation type="journal article" date="2010" name="Science">
        <title>Genomic comparison of the ants Camponotus floridanus and Harpegnathos saltator.</title>
        <authorList>
            <person name="Bonasio R."/>
            <person name="Zhang G."/>
            <person name="Ye C."/>
            <person name="Mutti N.S."/>
            <person name="Fang X."/>
            <person name="Qin N."/>
            <person name="Donahue G."/>
            <person name="Yang P."/>
            <person name="Li Q."/>
            <person name="Li C."/>
            <person name="Zhang P."/>
            <person name="Huang Z."/>
            <person name="Berger S.L."/>
            <person name="Reinberg D."/>
            <person name="Wang J."/>
            <person name="Liebig J."/>
        </authorList>
    </citation>
    <scope>NUCLEOTIDE SEQUENCE [LARGE SCALE GENOMIC DNA]</scope>
    <source>
        <strain evidence="10 11">Hsal</strain>
    </source>
</reference>
<keyword evidence="2" id="KW-0479">Metal-binding</keyword>
<dbReference type="EMBL" id="CP017315">
    <property type="protein sequence ID" value="AQS41725.1"/>
    <property type="molecule type" value="Genomic_DNA"/>
</dbReference>
<keyword evidence="7" id="KW-0482">Metalloprotease</keyword>
<dbReference type="GO" id="GO:0046872">
    <property type="term" value="F:metal ion binding"/>
    <property type="evidence" value="ECO:0007669"/>
    <property type="project" value="UniProtKB-KW"/>
</dbReference>
<dbReference type="GO" id="GO:0008237">
    <property type="term" value="F:metallopeptidase activity"/>
    <property type="evidence" value="ECO:0007669"/>
    <property type="project" value="UniProtKB-KW"/>
</dbReference>
<keyword evidence="6" id="KW-0862">Zinc</keyword>
<dbReference type="Proteomes" id="UP000188912">
    <property type="component" value="Chromosome"/>
</dbReference>
<reference evidence="10 11" key="2">
    <citation type="journal article" date="2016" name="Sci. Rep.">
        <title>The genome of Rhizobiales bacteria in predatory ants reveals urease gene functions but no genes for nitrogen fixation.</title>
        <authorList>
            <person name="Neuvonen M.M."/>
            <person name="Tamarit D."/>
            <person name="Naslund K."/>
            <person name="Liebig J."/>
            <person name="Feldhaar H."/>
            <person name="Moran N.A."/>
            <person name="Guy L."/>
            <person name="Andersson S.G."/>
        </authorList>
    </citation>
    <scope>NUCLEOTIDE SEQUENCE [LARGE SCALE GENOMIC DNA]</scope>
    <source>
        <strain evidence="10 11">Hsal</strain>
    </source>
</reference>
<organism evidence="10 11">
    <name type="scientific">Candidatus Tokpelaia hoelldobleri</name>
    <dbReference type="NCBI Taxonomy" id="1902579"/>
    <lineage>
        <taxon>Bacteria</taxon>
        <taxon>Pseudomonadati</taxon>
        <taxon>Pseudomonadota</taxon>
        <taxon>Alphaproteobacteria</taxon>
        <taxon>Hyphomicrobiales</taxon>
        <taxon>Candidatus Tokpelaia</taxon>
    </lineage>
</organism>
<evidence type="ECO:0000256" key="8">
    <source>
        <dbReference type="PIRSR" id="PIRSR018455-2"/>
    </source>
</evidence>
<evidence type="ECO:0000313" key="10">
    <source>
        <dbReference type="EMBL" id="AQS41725.1"/>
    </source>
</evidence>
<proteinExistence type="predicted"/>
<dbReference type="InterPro" id="IPR009045">
    <property type="entry name" value="Zn_M74/Hedgehog-like"/>
</dbReference>
<keyword evidence="1" id="KW-0645">Protease</keyword>
<feature type="disulfide bond" evidence="8">
    <location>
        <begin position="201"/>
        <end position="249"/>
    </location>
</feature>
<feature type="disulfide bond" evidence="8">
    <location>
        <begin position="230"/>
        <end position="237"/>
    </location>
</feature>
<evidence type="ECO:0000256" key="2">
    <source>
        <dbReference type="ARBA" id="ARBA00022723"/>
    </source>
</evidence>
<feature type="disulfide bond" evidence="8">
    <location>
        <begin position="57"/>
        <end position="286"/>
    </location>
</feature>
<evidence type="ECO:0000256" key="1">
    <source>
        <dbReference type="ARBA" id="ARBA00022670"/>
    </source>
</evidence>
<gene>
    <name evidence="10" type="ORF">BHV28_10310</name>
</gene>
<dbReference type="GO" id="GO:0004252">
    <property type="term" value="F:serine-type endopeptidase activity"/>
    <property type="evidence" value="ECO:0007669"/>
    <property type="project" value="InterPro"/>
</dbReference>
<keyword evidence="3 9" id="KW-0732">Signal</keyword>
<dbReference type="InterPro" id="IPR005073">
    <property type="entry name" value="Peptidase_M74"/>
</dbReference>
<evidence type="ECO:0000256" key="4">
    <source>
        <dbReference type="ARBA" id="ARBA00022764"/>
    </source>
</evidence>
<evidence type="ECO:0000313" key="11">
    <source>
        <dbReference type="Proteomes" id="UP000188912"/>
    </source>
</evidence>
<dbReference type="AlphaFoldDB" id="A0A1U9JV24"/>
<dbReference type="Pfam" id="PF03411">
    <property type="entry name" value="Peptidase_M74"/>
    <property type="match status" value="1"/>
</dbReference>
<dbReference type="GO" id="GO:0006508">
    <property type="term" value="P:proteolysis"/>
    <property type="evidence" value="ECO:0007669"/>
    <property type="project" value="UniProtKB-KW"/>
</dbReference>
<dbReference type="KEGG" id="thd:BHV28_10310"/>
<keyword evidence="8" id="KW-1015">Disulfide bond</keyword>
<keyword evidence="5" id="KW-0378">Hydrolase</keyword>